<dbReference type="SUPFAM" id="SSF47794">
    <property type="entry name" value="Rad51 N-terminal domain-like"/>
    <property type="match status" value="1"/>
</dbReference>
<dbReference type="Pfam" id="PF13184">
    <property type="entry name" value="KH_NusA_1st"/>
    <property type="match status" value="1"/>
</dbReference>
<keyword evidence="3 7" id="KW-0889">Transcription antitermination</keyword>
<name>A0A840VG31_9BACT</name>
<evidence type="ECO:0000256" key="2">
    <source>
        <dbReference type="ARBA" id="ARBA00022490"/>
    </source>
</evidence>
<dbReference type="GO" id="GO:0031564">
    <property type="term" value="P:transcription antitermination"/>
    <property type="evidence" value="ECO:0007669"/>
    <property type="project" value="UniProtKB-UniRule"/>
</dbReference>
<dbReference type="PANTHER" id="PTHR22648:SF0">
    <property type="entry name" value="TRANSCRIPTION TERMINATION_ANTITERMINATION PROTEIN NUSA"/>
    <property type="match status" value="1"/>
</dbReference>
<dbReference type="SUPFAM" id="SSF54814">
    <property type="entry name" value="Prokaryotic type KH domain (KH-domain type II)"/>
    <property type="match status" value="2"/>
</dbReference>
<comment type="subcellular location">
    <subcellularLocation>
        <location evidence="7">Cytoplasm</location>
    </subcellularLocation>
</comment>
<dbReference type="GO" id="GO:0003700">
    <property type="term" value="F:DNA-binding transcription factor activity"/>
    <property type="evidence" value="ECO:0007669"/>
    <property type="project" value="InterPro"/>
</dbReference>
<dbReference type="InterPro" id="IPR009019">
    <property type="entry name" value="KH_sf_prok-type"/>
</dbReference>
<keyword evidence="10" id="KW-1185">Reference proteome</keyword>
<keyword evidence="1 7" id="KW-0806">Transcription termination</keyword>
<dbReference type="NCBIfam" id="TIGR01953">
    <property type="entry name" value="NusA"/>
    <property type="match status" value="1"/>
</dbReference>
<dbReference type="InterPro" id="IPR012340">
    <property type="entry name" value="NA-bd_OB-fold"/>
</dbReference>
<dbReference type="InterPro" id="IPR025249">
    <property type="entry name" value="TF_NusA_KH_1st"/>
</dbReference>
<organism evidence="9 10">
    <name type="scientific">Haloferula luteola</name>
    <dbReference type="NCBI Taxonomy" id="595692"/>
    <lineage>
        <taxon>Bacteria</taxon>
        <taxon>Pseudomonadati</taxon>
        <taxon>Verrucomicrobiota</taxon>
        <taxon>Verrucomicrobiia</taxon>
        <taxon>Verrucomicrobiales</taxon>
        <taxon>Verrucomicrobiaceae</taxon>
        <taxon>Haloferula</taxon>
    </lineage>
</organism>
<dbReference type="HAMAP" id="MF_00945_B">
    <property type="entry name" value="NusA_B"/>
    <property type="match status" value="1"/>
</dbReference>
<dbReference type="AlphaFoldDB" id="A0A840VG31"/>
<dbReference type="FunFam" id="3.30.300.20:FF:000002">
    <property type="entry name" value="Transcription termination/antitermination protein NusA"/>
    <property type="match status" value="1"/>
</dbReference>
<keyword evidence="2 7" id="KW-0963">Cytoplasm</keyword>
<dbReference type="InterPro" id="IPR015946">
    <property type="entry name" value="KH_dom-like_a/b"/>
</dbReference>
<protein>
    <recommendedName>
        <fullName evidence="7">Transcription termination/antitermination protein NusA</fullName>
    </recommendedName>
</protein>
<comment type="similarity">
    <text evidence="7">Belongs to the NusA family.</text>
</comment>
<dbReference type="PROSITE" id="PS50126">
    <property type="entry name" value="S1"/>
    <property type="match status" value="1"/>
</dbReference>
<dbReference type="GO" id="GO:0003723">
    <property type="term" value="F:RNA binding"/>
    <property type="evidence" value="ECO:0007669"/>
    <property type="project" value="UniProtKB-UniRule"/>
</dbReference>
<dbReference type="GO" id="GO:0006353">
    <property type="term" value="P:DNA-templated transcription termination"/>
    <property type="evidence" value="ECO:0007669"/>
    <property type="project" value="UniProtKB-UniRule"/>
</dbReference>
<dbReference type="GO" id="GO:0000166">
    <property type="term" value="F:nucleotide binding"/>
    <property type="evidence" value="ECO:0007669"/>
    <property type="project" value="InterPro"/>
</dbReference>
<sequence length="429" mass="48495">MTNDIVALIDYYEKEKGIDRDKVVAALEYAFISAYRKMVPGADAIETLRADVNPKKGETKIHATLRVVEDEEYSDKFNEVPLKLALQRNPSAQPGDEMEFNVTPKDFGRIAVQTAKQTMMQRLRQAEKEMIYEEFKDRAGDIVSGTVRRFDRNDVLIDLGKFEGVMPSRERVQTEEYNIGDRIRLYVVAVENEGRGPEIVLSRSHPNFVRRLFEAEVNEISDRTVEIRGIAREAGYRTKVAVWSNDPKVDPVGACVGMKGARVKNIVRELNNEKVDIIRWSEDPEEFVREALKPAQLRTIKIDADAKVVLVTVDEEDLSKAIGRRGQNARLSSRLMNWDVQVRKDESKKEEFEAKVAGAAHSVAEQLGIDDDLADKLFRAGGTSVEMVVDMPVEYIVPMLEVTPERAREILVRAHEAAGRPLPPELSEA</sequence>
<keyword evidence="5 7" id="KW-0805">Transcription regulation</keyword>
<evidence type="ECO:0000313" key="9">
    <source>
        <dbReference type="EMBL" id="MBB5351751.1"/>
    </source>
</evidence>
<dbReference type="GO" id="GO:0005829">
    <property type="term" value="C:cytosol"/>
    <property type="evidence" value="ECO:0007669"/>
    <property type="project" value="TreeGrafter"/>
</dbReference>
<dbReference type="FunFam" id="3.30.300.20:FF:000005">
    <property type="entry name" value="Transcription termination/antitermination protein NusA"/>
    <property type="match status" value="1"/>
</dbReference>
<comment type="caution">
    <text evidence="9">The sequence shown here is derived from an EMBL/GenBank/DDBJ whole genome shotgun (WGS) entry which is preliminary data.</text>
</comment>
<proteinExistence type="inferred from homology"/>
<dbReference type="SUPFAM" id="SSF69705">
    <property type="entry name" value="Transcription factor NusA, N-terminal domain"/>
    <property type="match status" value="1"/>
</dbReference>
<reference evidence="9 10" key="1">
    <citation type="submission" date="2020-08" db="EMBL/GenBank/DDBJ databases">
        <title>Genomic Encyclopedia of Type Strains, Phase IV (KMG-IV): sequencing the most valuable type-strain genomes for metagenomic binning, comparative biology and taxonomic classification.</title>
        <authorList>
            <person name="Goeker M."/>
        </authorList>
    </citation>
    <scope>NUCLEOTIDE SEQUENCE [LARGE SCALE GENOMIC DNA]</scope>
    <source>
        <strain evidence="9 10">YC6886</strain>
    </source>
</reference>
<dbReference type="InterPro" id="IPR058582">
    <property type="entry name" value="KH_NusA_2nd"/>
</dbReference>
<dbReference type="InterPro" id="IPR003029">
    <property type="entry name" value="S1_domain"/>
</dbReference>
<dbReference type="InterPro" id="IPR013735">
    <property type="entry name" value="TF_NusA_N"/>
</dbReference>
<evidence type="ECO:0000256" key="6">
    <source>
        <dbReference type="ARBA" id="ARBA00023163"/>
    </source>
</evidence>
<feature type="domain" description="S1 motif" evidence="8">
    <location>
        <begin position="140"/>
        <end position="204"/>
    </location>
</feature>
<evidence type="ECO:0000256" key="4">
    <source>
        <dbReference type="ARBA" id="ARBA00022884"/>
    </source>
</evidence>
<dbReference type="Pfam" id="PF08529">
    <property type="entry name" value="NusA_N"/>
    <property type="match status" value="1"/>
</dbReference>
<dbReference type="Gene3D" id="2.40.50.140">
    <property type="entry name" value="Nucleic acid-binding proteins"/>
    <property type="match status" value="1"/>
</dbReference>
<dbReference type="Gene3D" id="3.30.300.20">
    <property type="match status" value="2"/>
</dbReference>
<dbReference type="Proteomes" id="UP000557717">
    <property type="component" value="Unassembled WGS sequence"/>
</dbReference>
<dbReference type="RefSeq" id="WP_184018184.1">
    <property type="nucleotide sequence ID" value="NZ_JACHFD010000008.1"/>
</dbReference>
<keyword evidence="4 7" id="KW-0694">RNA-binding</keyword>
<dbReference type="CDD" id="cd04455">
    <property type="entry name" value="S1_NusA"/>
    <property type="match status" value="1"/>
</dbReference>
<evidence type="ECO:0000259" key="8">
    <source>
        <dbReference type="PROSITE" id="PS50126"/>
    </source>
</evidence>
<dbReference type="Pfam" id="PF26594">
    <property type="entry name" value="KH_NusA_2nd"/>
    <property type="match status" value="1"/>
</dbReference>
<dbReference type="CDD" id="cd22529">
    <property type="entry name" value="KH-II_NusA_rpt2"/>
    <property type="match status" value="1"/>
</dbReference>
<dbReference type="Pfam" id="PF00575">
    <property type="entry name" value="S1"/>
    <property type="match status" value="1"/>
</dbReference>
<keyword evidence="6 7" id="KW-0804">Transcription</keyword>
<dbReference type="InterPro" id="IPR030842">
    <property type="entry name" value="TF_NusA_bacterial"/>
</dbReference>
<dbReference type="CDD" id="cd02134">
    <property type="entry name" value="KH-II_NusA_rpt1"/>
    <property type="match status" value="1"/>
</dbReference>
<gene>
    <name evidence="7" type="primary">nusA</name>
    <name evidence="9" type="ORF">HNR46_001990</name>
</gene>
<evidence type="ECO:0000256" key="7">
    <source>
        <dbReference type="HAMAP-Rule" id="MF_00945"/>
    </source>
</evidence>
<dbReference type="SMART" id="SM00316">
    <property type="entry name" value="S1"/>
    <property type="match status" value="1"/>
</dbReference>
<evidence type="ECO:0000256" key="3">
    <source>
        <dbReference type="ARBA" id="ARBA00022814"/>
    </source>
</evidence>
<dbReference type="InterPro" id="IPR010213">
    <property type="entry name" value="TF_NusA"/>
</dbReference>
<comment type="subunit">
    <text evidence="7">Monomer. Binds directly to the core enzyme of the DNA-dependent RNA polymerase and to nascent RNA.</text>
</comment>
<accession>A0A840VG31</accession>
<evidence type="ECO:0000313" key="10">
    <source>
        <dbReference type="Proteomes" id="UP000557717"/>
    </source>
</evidence>
<dbReference type="InterPro" id="IPR010995">
    <property type="entry name" value="DNA_repair_Rad51/TF_NusA_a-hlx"/>
</dbReference>
<dbReference type="EMBL" id="JACHFD010000008">
    <property type="protein sequence ID" value="MBB5351751.1"/>
    <property type="molecule type" value="Genomic_DNA"/>
</dbReference>
<evidence type="ECO:0000256" key="1">
    <source>
        <dbReference type="ARBA" id="ARBA00022472"/>
    </source>
</evidence>
<dbReference type="InterPro" id="IPR036555">
    <property type="entry name" value="NusA_N_sf"/>
</dbReference>
<comment type="function">
    <text evidence="7">Participates in both transcription termination and antitermination.</text>
</comment>
<dbReference type="Gene3D" id="3.30.1480.10">
    <property type="entry name" value="NusA, N-terminal domain"/>
    <property type="match status" value="1"/>
</dbReference>
<dbReference type="SUPFAM" id="SSF50249">
    <property type="entry name" value="Nucleic acid-binding proteins"/>
    <property type="match status" value="1"/>
</dbReference>
<dbReference type="PANTHER" id="PTHR22648">
    <property type="entry name" value="TRANSCRIPTION TERMINATION FACTOR NUSA"/>
    <property type="match status" value="1"/>
</dbReference>
<evidence type="ECO:0000256" key="5">
    <source>
        <dbReference type="ARBA" id="ARBA00023015"/>
    </source>
</evidence>